<evidence type="ECO:0000259" key="5">
    <source>
        <dbReference type="PROSITE" id="PS50222"/>
    </source>
</evidence>
<dbReference type="InterPro" id="IPR018247">
    <property type="entry name" value="EF_Hand_1_Ca_BS"/>
</dbReference>
<dbReference type="InterPro" id="IPR036872">
    <property type="entry name" value="CH_dom_sf"/>
</dbReference>
<dbReference type="Pfam" id="PF00307">
    <property type="entry name" value="CH"/>
    <property type="match status" value="1"/>
</dbReference>
<dbReference type="SUPFAM" id="SSF47576">
    <property type="entry name" value="Calponin-homology domain, CH-domain"/>
    <property type="match status" value="1"/>
</dbReference>
<feature type="compositionally biased region" description="Low complexity" evidence="3">
    <location>
        <begin position="65"/>
        <end position="74"/>
    </location>
</feature>
<dbReference type="GO" id="GO:0051017">
    <property type="term" value="P:actin filament bundle assembly"/>
    <property type="evidence" value="ECO:0007669"/>
    <property type="project" value="InterPro"/>
</dbReference>
<dbReference type="GO" id="GO:0005509">
    <property type="term" value="F:calcium ion binding"/>
    <property type="evidence" value="ECO:0007669"/>
    <property type="project" value="InterPro"/>
</dbReference>
<dbReference type="PROSITE" id="PS50222">
    <property type="entry name" value="EF_HAND_2"/>
    <property type="match status" value="1"/>
</dbReference>
<dbReference type="SMART" id="SM00033">
    <property type="entry name" value="CH"/>
    <property type="match status" value="1"/>
</dbReference>
<dbReference type="PROSITE" id="PS00018">
    <property type="entry name" value="EF_HAND_1"/>
    <property type="match status" value="1"/>
</dbReference>
<keyword evidence="2" id="KW-0009">Actin-binding</keyword>
<evidence type="ECO:0000259" key="4">
    <source>
        <dbReference type="PROSITE" id="PS50021"/>
    </source>
</evidence>
<dbReference type="PROSITE" id="PS50021">
    <property type="entry name" value="CH"/>
    <property type="match status" value="1"/>
</dbReference>
<organism evidence="6 7">
    <name type="scientific">Candida boidinii</name>
    <name type="common">Yeast</name>
    <dbReference type="NCBI Taxonomy" id="5477"/>
    <lineage>
        <taxon>Eukaryota</taxon>
        <taxon>Fungi</taxon>
        <taxon>Dikarya</taxon>
        <taxon>Ascomycota</taxon>
        <taxon>Saccharomycotina</taxon>
        <taxon>Pichiomycetes</taxon>
        <taxon>Pichiales</taxon>
        <taxon>Pichiaceae</taxon>
        <taxon>Ogataea</taxon>
        <taxon>Ogataea/Candida clade</taxon>
    </lineage>
</organism>
<evidence type="ECO:0000313" key="6">
    <source>
        <dbReference type="EMBL" id="GME81810.1"/>
    </source>
</evidence>
<gene>
    <name evidence="6" type="ORF">Cboi02_000665700</name>
</gene>
<dbReference type="InterPro" id="IPR039959">
    <property type="entry name" value="Fimbrin/Plastin"/>
</dbReference>
<dbReference type="Gene3D" id="1.10.418.10">
    <property type="entry name" value="Calponin-like domain"/>
    <property type="match status" value="1"/>
</dbReference>
<name>A0A9W6TBP5_CANBO</name>
<proteinExistence type="predicted"/>
<protein>
    <submittedName>
        <fullName evidence="6">Unnamed protein product</fullName>
    </submittedName>
</protein>
<keyword evidence="1" id="KW-0677">Repeat</keyword>
<keyword evidence="7" id="KW-1185">Reference proteome</keyword>
<dbReference type="GO" id="GO:0051015">
    <property type="term" value="F:actin filament binding"/>
    <property type="evidence" value="ECO:0007669"/>
    <property type="project" value="InterPro"/>
</dbReference>
<sequence>MSINWSLVFVCYVEKKSVIESVSDSGKGSYDEVRNALKAVDVDASGRVELDDYVELLAKIKEGKSSSGSGSGSSNADPGAVANGGSITSPVVHRGTGTAAKVVIHGKSGTTHTINDDERIEFTRHINSVLAGDADIGDRLPIPLDSFQLFDECVDGLLLSKLINDSVPDTIDTRVLNIPKKGKKLNNFTMLENANIVLNSAKAIGCVVVNFHSEHMIEDY</sequence>
<dbReference type="EMBL" id="BSXN01004763">
    <property type="protein sequence ID" value="GME81810.1"/>
    <property type="molecule type" value="Genomic_DNA"/>
</dbReference>
<dbReference type="PANTHER" id="PTHR19961:SF18">
    <property type="entry name" value="FI19014P1"/>
    <property type="match status" value="1"/>
</dbReference>
<dbReference type="GO" id="GO:0051639">
    <property type="term" value="P:actin filament network formation"/>
    <property type="evidence" value="ECO:0007669"/>
    <property type="project" value="TreeGrafter"/>
</dbReference>
<dbReference type="GO" id="GO:0005884">
    <property type="term" value="C:actin filament"/>
    <property type="evidence" value="ECO:0007669"/>
    <property type="project" value="TreeGrafter"/>
</dbReference>
<dbReference type="GO" id="GO:0005737">
    <property type="term" value="C:cytoplasm"/>
    <property type="evidence" value="ECO:0007669"/>
    <property type="project" value="TreeGrafter"/>
</dbReference>
<dbReference type="Proteomes" id="UP001165120">
    <property type="component" value="Unassembled WGS sequence"/>
</dbReference>
<dbReference type="PANTHER" id="PTHR19961">
    <property type="entry name" value="FIMBRIN/PLASTIN"/>
    <property type="match status" value="1"/>
</dbReference>
<evidence type="ECO:0000313" key="7">
    <source>
        <dbReference type="Proteomes" id="UP001165120"/>
    </source>
</evidence>
<accession>A0A9W6TBP5</accession>
<dbReference type="InterPro" id="IPR002048">
    <property type="entry name" value="EF_hand_dom"/>
</dbReference>
<feature type="domain" description="EF-hand" evidence="5">
    <location>
        <begin position="28"/>
        <end position="63"/>
    </location>
</feature>
<feature type="domain" description="Calponin-homology (CH)" evidence="4">
    <location>
        <begin position="116"/>
        <end position="220"/>
    </location>
</feature>
<comment type="caution">
    <text evidence="6">The sequence shown here is derived from an EMBL/GenBank/DDBJ whole genome shotgun (WGS) entry which is preliminary data.</text>
</comment>
<dbReference type="AlphaFoldDB" id="A0A9W6TBP5"/>
<reference evidence="6" key="1">
    <citation type="submission" date="2023-04" db="EMBL/GenBank/DDBJ databases">
        <title>Candida boidinii NBRC 10035.</title>
        <authorList>
            <person name="Ichikawa N."/>
            <person name="Sato H."/>
            <person name="Tonouchi N."/>
        </authorList>
    </citation>
    <scope>NUCLEOTIDE SEQUENCE</scope>
    <source>
        <strain evidence="6">NBRC 10035</strain>
    </source>
</reference>
<evidence type="ECO:0000256" key="2">
    <source>
        <dbReference type="ARBA" id="ARBA00023203"/>
    </source>
</evidence>
<evidence type="ECO:0000256" key="3">
    <source>
        <dbReference type="SAM" id="MobiDB-lite"/>
    </source>
</evidence>
<dbReference type="InterPro" id="IPR001715">
    <property type="entry name" value="CH_dom"/>
</dbReference>
<dbReference type="GO" id="GO:0032432">
    <property type="term" value="C:actin filament bundle"/>
    <property type="evidence" value="ECO:0007669"/>
    <property type="project" value="TreeGrafter"/>
</dbReference>
<evidence type="ECO:0000256" key="1">
    <source>
        <dbReference type="ARBA" id="ARBA00022737"/>
    </source>
</evidence>
<feature type="region of interest" description="Disordered" evidence="3">
    <location>
        <begin position="63"/>
        <end position="88"/>
    </location>
</feature>